<dbReference type="InterPro" id="IPR058163">
    <property type="entry name" value="LysR-type_TF_proteobact-type"/>
</dbReference>
<dbReference type="Proteomes" id="UP000198629">
    <property type="component" value="Unassembled WGS sequence"/>
</dbReference>
<protein>
    <submittedName>
        <fullName evidence="6">DNA-binding transcriptional regulator, LysR family</fullName>
    </submittedName>
</protein>
<evidence type="ECO:0000256" key="1">
    <source>
        <dbReference type="ARBA" id="ARBA00009437"/>
    </source>
</evidence>
<name>A0A1G9ERY2_9PROT</name>
<evidence type="ECO:0000256" key="3">
    <source>
        <dbReference type="ARBA" id="ARBA00023125"/>
    </source>
</evidence>
<dbReference type="SUPFAM" id="SSF53850">
    <property type="entry name" value="Periplasmic binding protein-like II"/>
    <property type="match status" value="1"/>
</dbReference>
<evidence type="ECO:0000256" key="4">
    <source>
        <dbReference type="ARBA" id="ARBA00023163"/>
    </source>
</evidence>
<evidence type="ECO:0000313" key="6">
    <source>
        <dbReference type="EMBL" id="SDK78765.1"/>
    </source>
</evidence>
<dbReference type="Gene3D" id="3.40.190.290">
    <property type="match status" value="1"/>
</dbReference>
<evidence type="ECO:0000259" key="5">
    <source>
        <dbReference type="PROSITE" id="PS50931"/>
    </source>
</evidence>
<feature type="domain" description="HTH lysR-type" evidence="5">
    <location>
        <begin position="1"/>
        <end position="59"/>
    </location>
</feature>
<proteinExistence type="inferred from homology"/>
<keyword evidence="2" id="KW-0805">Transcription regulation</keyword>
<sequence length="298" mass="33793">MDSNEGLKRFVRVAELGSFTKAAESLGLPKASISQAVQQLESKLQTQLFHRTTRKVQLTPDGQLFYEKSKNVLSEIEELETLFISDDRQVSGLIRVNMSHPMARHLVIPALPAFLQRYPNLTIDISSEDRKVDLISEGYDCVVRTGEAEETGMFMRKIGEMQQTNFVSPSYITAYGEPETLADLEHHYLIHYQTSSHKRFDAFEYRAGDQVHACKMNSRICVNNTDAYRAACAAGLGIMQAPRFGAHELLRSGDLVEVLHDYTAPPMPVSILFPHRRNLSKRVRIFMDWLTETIVAQL</sequence>
<dbReference type="PRINTS" id="PR00039">
    <property type="entry name" value="HTHLYSR"/>
</dbReference>
<dbReference type="SUPFAM" id="SSF46785">
    <property type="entry name" value="Winged helix' DNA-binding domain"/>
    <property type="match status" value="1"/>
</dbReference>
<keyword evidence="4" id="KW-0804">Transcription</keyword>
<keyword evidence="7" id="KW-1185">Reference proteome</keyword>
<dbReference type="GO" id="GO:0003700">
    <property type="term" value="F:DNA-binding transcription factor activity"/>
    <property type="evidence" value="ECO:0007669"/>
    <property type="project" value="InterPro"/>
</dbReference>
<comment type="similarity">
    <text evidence="1">Belongs to the LysR transcriptional regulatory family.</text>
</comment>
<dbReference type="CDD" id="cd08472">
    <property type="entry name" value="PBP2_CrgA_like_3"/>
    <property type="match status" value="1"/>
</dbReference>
<dbReference type="EMBL" id="FNFX01000005">
    <property type="protein sequence ID" value="SDK78765.1"/>
    <property type="molecule type" value="Genomic_DNA"/>
</dbReference>
<dbReference type="PANTHER" id="PTHR30537:SF72">
    <property type="entry name" value="LYSR FAMILY TRANSCRIPTIONAL REGULATOR"/>
    <property type="match status" value="1"/>
</dbReference>
<dbReference type="STRING" id="492660.SAMN05192566_2416"/>
<keyword evidence="3 6" id="KW-0238">DNA-binding</keyword>
<dbReference type="Pfam" id="PF00126">
    <property type="entry name" value="HTH_1"/>
    <property type="match status" value="1"/>
</dbReference>
<dbReference type="GO" id="GO:0043565">
    <property type="term" value="F:sequence-specific DNA binding"/>
    <property type="evidence" value="ECO:0007669"/>
    <property type="project" value="TreeGrafter"/>
</dbReference>
<dbReference type="Gene3D" id="1.10.10.10">
    <property type="entry name" value="Winged helix-like DNA-binding domain superfamily/Winged helix DNA-binding domain"/>
    <property type="match status" value="1"/>
</dbReference>
<evidence type="ECO:0000256" key="2">
    <source>
        <dbReference type="ARBA" id="ARBA00023015"/>
    </source>
</evidence>
<dbReference type="PANTHER" id="PTHR30537">
    <property type="entry name" value="HTH-TYPE TRANSCRIPTIONAL REGULATOR"/>
    <property type="match status" value="1"/>
</dbReference>
<dbReference type="FunFam" id="3.40.190.290:FF:000001">
    <property type="entry name" value="Transcriptional regulator, LysR family"/>
    <property type="match status" value="1"/>
</dbReference>
<dbReference type="AlphaFoldDB" id="A0A1G9ERY2"/>
<dbReference type="Pfam" id="PF03466">
    <property type="entry name" value="LysR_substrate"/>
    <property type="match status" value="1"/>
</dbReference>
<dbReference type="RefSeq" id="WP_091472413.1">
    <property type="nucleotide sequence ID" value="NZ_FNFX01000005.1"/>
</dbReference>
<reference evidence="7" key="1">
    <citation type="submission" date="2016-10" db="EMBL/GenBank/DDBJ databases">
        <authorList>
            <person name="Varghese N."/>
            <person name="Submissions S."/>
        </authorList>
    </citation>
    <scope>NUCLEOTIDE SEQUENCE [LARGE SCALE GENOMIC DNA]</scope>
    <source>
        <strain evidence="7">CBMB127</strain>
    </source>
</reference>
<organism evidence="6 7">
    <name type="scientific">Methylophilus rhizosphaerae</name>
    <dbReference type="NCBI Taxonomy" id="492660"/>
    <lineage>
        <taxon>Bacteria</taxon>
        <taxon>Pseudomonadati</taxon>
        <taxon>Pseudomonadota</taxon>
        <taxon>Betaproteobacteria</taxon>
        <taxon>Nitrosomonadales</taxon>
        <taxon>Methylophilaceae</taxon>
        <taxon>Methylophilus</taxon>
    </lineage>
</organism>
<dbReference type="InterPro" id="IPR005119">
    <property type="entry name" value="LysR_subst-bd"/>
</dbReference>
<dbReference type="PROSITE" id="PS50931">
    <property type="entry name" value="HTH_LYSR"/>
    <property type="match status" value="1"/>
</dbReference>
<dbReference type="OrthoDB" id="8705920at2"/>
<evidence type="ECO:0000313" key="7">
    <source>
        <dbReference type="Proteomes" id="UP000198629"/>
    </source>
</evidence>
<dbReference type="InterPro" id="IPR036388">
    <property type="entry name" value="WH-like_DNA-bd_sf"/>
</dbReference>
<gene>
    <name evidence="6" type="ORF">SAMN05192566_2416</name>
</gene>
<accession>A0A1G9ERY2</accession>
<dbReference type="InterPro" id="IPR000847">
    <property type="entry name" value="LysR_HTH_N"/>
</dbReference>
<dbReference type="FunFam" id="1.10.10.10:FF:000001">
    <property type="entry name" value="LysR family transcriptional regulator"/>
    <property type="match status" value="1"/>
</dbReference>
<dbReference type="InterPro" id="IPR036390">
    <property type="entry name" value="WH_DNA-bd_sf"/>
</dbReference>
<dbReference type="GO" id="GO:0006351">
    <property type="term" value="P:DNA-templated transcription"/>
    <property type="evidence" value="ECO:0007669"/>
    <property type="project" value="TreeGrafter"/>
</dbReference>